<sequence>MKHPELKVLHSRYGGLMGRRDTVLSNGVGKYHLYKMTMIGYGAYDSGGAYWGQGNPVFGYMYRAYRQLDEGLEQCFVRAVDRDEAKEEVRKVFKGATFYR</sequence>
<name>A0A084XW47_9PROT</name>
<gene>
    <name evidence="1" type="ORF">CAPSK01_003955</name>
</gene>
<evidence type="ECO:0000313" key="2">
    <source>
        <dbReference type="Proteomes" id="UP000019812"/>
    </source>
</evidence>
<dbReference type="RefSeq" id="WP_273703933.1">
    <property type="nucleotide sequence ID" value="NZ_JDSS02000038.1"/>
</dbReference>
<reference evidence="1 2" key="1">
    <citation type="submission" date="2014-07" db="EMBL/GenBank/DDBJ databases">
        <title>Expanding our view of genomic diversity in Candidatus Accumulibacter clades.</title>
        <authorList>
            <person name="Skennerton C.T."/>
            <person name="Barr J.J."/>
            <person name="Slater F.R."/>
            <person name="Bond P.L."/>
            <person name="Tyson G.W."/>
        </authorList>
    </citation>
    <scope>NUCLEOTIDE SEQUENCE [LARGE SCALE GENOMIC DNA]</scope>
    <source>
        <strain evidence="2">SK-01</strain>
    </source>
</reference>
<comment type="caution">
    <text evidence="1">The sequence shown here is derived from an EMBL/GenBank/DDBJ whole genome shotgun (WGS) entry which is preliminary data.</text>
</comment>
<proteinExistence type="predicted"/>
<protein>
    <submittedName>
        <fullName evidence="1">Uncharacterized protein</fullName>
    </submittedName>
</protein>
<dbReference type="EMBL" id="JDSS02000038">
    <property type="protein sequence ID" value="KFB66691.1"/>
    <property type="molecule type" value="Genomic_DNA"/>
</dbReference>
<dbReference type="AlphaFoldDB" id="A0A084XW47"/>
<organism evidence="1 2">
    <name type="scientific">Candidatus Accumulibacter vicinus</name>
    <dbReference type="NCBI Taxonomy" id="2954382"/>
    <lineage>
        <taxon>Bacteria</taxon>
        <taxon>Pseudomonadati</taxon>
        <taxon>Pseudomonadota</taxon>
        <taxon>Betaproteobacteria</taxon>
        <taxon>Candidatus Accumulibacter</taxon>
    </lineage>
</organism>
<accession>A0A084XW47</accession>
<dbReference type="Proteomes" id="UP000019812">
    <property type="component" value="Unassembled WGS sequence"/>
</dbReference>
<dbReference type="STRING" id="1457154.CAPSK01_003955"/>
<evidence type="ECO:0000313" key="1">
    <source>
        <dbReference type="EMBL" id="KFB66691.1"/>
    </source>
</evidence>